<proteinExistence type="inferred from homology"/>
<evidence type="ECO:0000256" key="5">
    <source>
        <dbReference type="ARBA" id="ARBA00022857"/>
    </source>
</evidence>
<keyword evidence="6" id="KW-0560">Oxidoreductase</keyword>
<dbReference type="PANTHER" id="PTHR28342">
    <property type="entry name" value="MONOOXYGENASE P33MONOX-RELATED"/>
    <property type="match status" value="1"/>
</dbReference>
<comment type="subcellular location">
    <subcellularLocation>
        <location evidence="1">Cytoplasm</location>
    </subcellularLocation>
</comment>
<evidence type="ECO:0000313" key="7">
    <source>
        <dbReference type="EMBL" id="KAK1804506.1"/>
    </source>
</evidence>
<name>A0AAD8ZTM7_9TELE</name>
<dbReference type="AlphaFoldDB" id="A0AAD8ZTM7"/>
<keyword evidence="8" id="KW-1185">Reference proteome</keyword>
<dbReference type="PANTHER" id="PTHR28342:SF1">
    <property type="entry name" value="MONOOXYGENASE P33MONOX-RELATED"/>
    <property type="match status" value="1"/>
</dbReference>
<organism evidence="7 8">
    <name type="scientific">Electrophorus voltai</name>
    <dbReference type="NCBI Taxonomy" id="2609070"/>
    <lineage>
        <taxon>Eukaryota</taxon>
        <taxon>Metazoa</taxon>
        <taxon>Chordata</taxon>
        <taxon>Craniata</taxon>
        <taxon>Vertebrata</taxon>
        <taxon>Euteleostomi</taxon>
        <taxon>Actinopterygii</taxon>
        <taxon>Neopterygii</taxon>
        <taxon>Teleostei</taxon>
        <taxon>Ostariophysi</taxon>
        <taxon>Gymnotiformes</taxon>
        <taxon>Gymnotoidei</taxon>
        <taxon>Gymnotidae</taxon>
        <taxon>Electrophorus</taxon>
    </lineage>
</organism>
<accession>A0AAD8ZTM7</accession>
<gene>
    <name evidence="7" type="ORF">P4O66_020516</name>
</gene>
<comment type="caution">
    <text evidence="7">The sequence shown here is derived from an EMBL/GenBank/DDBJ whole genome shotgun (WGS) entry which is preliminary data.</text>
</comment>
<dbReference type="EMBL" id="JAROKS010000004">
    <property type="protein sequence ID" value="KAK1804506.1"/>
    <property type="molecule type" value="Genomic_DNA"/>
</dbReference>
<evidence type="ECO:0000256" key="2">
    <source>
        <dbReference type="ARBA" id="ARBA00008758"/>
    </source>
</evidence>
<dbReference type="Proteomes" id="UP001239994">
    <property type="component" value="Unassembled WGS sequence"/>
</dbReference>
<comment type="similarity">
    <text evidence="2">Belongs to the P33MONOX family.</text>
</comment>
<reference evidence="7" key="1">
    <citation type="submission" date="2023-03" db="EMBL/GenBank/DDBJ databases">
        <title>Electrophorus voltai genome.</title>
        <authorList>
            <person name="Bian C."/>
        </authorList>
    </citation>
    <scope>NUCLEOTIDE SEQUENCE</scope>
    <source>
        <strain evidence="7">CB-2022</strain>
        <tissue evidence="7">Muscle</tissue>
    </source>
</reference>
<sequence>MFFGDFDDRLSTSAPFTAVSSPTFQKSQSQLHFFKDVIVLGNCYICIHVLTRICASQSPGLFATVSGSNSVDTSIHMGGNEGGARGLDRWSLFGMRSGVQKSPTDPGSDPSTSGGFSLHSYLGVQKSTTLDGIKTQINLVVEDPANFKSSEGEVTSVEGKKSAPQRLKHRDMNILTPSGF</sequence>
<evidence type="ECO:0000256" key="3">
    <source>
        <dbReference type="ARBA" id="ARBA00016432"/>
    </source>
</evidence>
<evidence type="ECO:0000256" key="6">
    <source>
        <dbReference type="ARBA" id="ARBA00023002"/>
    </source>
</evidence>
<evidence type="ECO:0000256" key="1">
    <source>
        <dbReference type="ARBA" id="ARBA00004496"/>
    </source>
</evidence>
<keyword evidence="5" id="KW-0521">NADP</keyword>
<keyword evidence="4" id="KW-0963">Cytoplasm</keyword>
<dbReference type="GO" id="GO:0016491">
    <property type="term" value="F:oxidoreductase activity"/>
    <property type="evidence" value="ECO:0007669"/>
    <property type="project" value="UniProtKB-KW"/>
</dbReference>
<protein>
    <recommendedName>
        <fullName evidence="3">Putative monooxygenase p33MONOX</fullName>
    </recommendedName>
</protein>
<dbReference type="InterPro" id="IPR026759">
    <property type="entry name" value="P33MONOX"/>
</dbReference>
<evidence type="ECO:0000313" key="8">
    <source>
        <dbReference type="Proteomes" id="UP001239994"/>
    </source>
</evidence>
<dbReference type="GO" id="GO:0005737">
    <property type="term" value="C:cytoplasm"/>
    <property type="evidence" value="ECO:0007669"/>
    <property type="project" value="UniProtKB-SubCell"/>
</dbReference>
<evidence type="ECO:0000256" key="4">
    <source>
        <dbReference type="ARBA" id="ARBA00022490"/>
    </source>
</evidence>
<dbReference type="Pfam" id="PF15302">
    <property type="entry name" value="P33MONOX"/>
    <property type="match status" value="1"/>
</dbReference>